<dbReference type="AlphaFoldDB" id="A0A0E9WMI1"/>
<reference evidence="1" key="2">
    <citation type="journal article" date="2015" name="Fish Shellfish Immunol.">
        <title>Early steps in the European eel (Anguilla anguilla)-Vibrio vulnificus interaction in the gills: Role of the RtxA13 toxin.</title>
        <authorList>
            <person name="Callol A."/>
            <person name="Pajuelo D."/>
            <person name="Ebbesson L."/>
            <person name="Teles M."/>
            <person name="MacKenzie S."/>
            <person name="Amaro C."/>
        </authorList>
    </citation>
    <scope>NUCLEOTIDE SEQUENCE</scope>
</reference>
<organism evidence="1">
    <name type="scientific">Anguilla anguilla</name>
    <name type="common">European freshwater eel</name>
    <name type="synonym">Muraena anguilla</name>
    <dbReference type="NCBI Taxonomy" id="7936"/>
    <lineage>
        <taxon>Eukaryota</taxon>
        <taxon>Metazoa</taxon>
        <taxon>Chordata</taxon>
        <taxon>Craniata</taxon>
        <taxon>Vertebrata</taxon>
        <taxon>Euteleostomi</taxon>
        <taxon>Actinopterygii</taxon>
        <taxon>Neopterygii</taxon>
        <taxon>Teleostei</taxon>
        <taxon>Anguilliformes</taxon>
        <taxon>Anguillidae</taxon>
        <taxon>Anguilla</taxon>
    </lineage>
</organism>
<proteinExistence type="predicted"/>
<dbReference type="EMBL" id="GBXM01017889">
    <property type="protein sequence ID" value="JAH90688.1"/>
    <property type="molecule type" value="Transcribed_RNA"/>
</dbReference>
<evidence type="ECO:0000313" key="1">
    <source>
        <dbReference type="EMBL" id="JAH90688.1"/>
    </source>
</evidence>
<protein>
    <submittedName>
        <fullName evidence="1">Uncharacterized protein</fullName>
    </submittedName>
</protein>
<reference evidence="1" key="1">
    <citation type="submission" date="2014-11" db="EMBL/GenBank/DDBJ databases">
        <authorList>
            <person name="Amaro Gonzalez C."/>
        </authorList>
    </citation>
    <scope>NUCLEOTIDE SEQUENCE</scope>
</reference>
<accession>A0A0E9WMI1</accession>
<sequence>MLSFVKKYTHLNQGCYMVPLLIHQHSSSEMKTTQLLKVQVKVFTKLSHSLQKQEPSFQLDSDS</sequence>
<name>A0A0E9WMI1_ANGAN</name>